<feature type="signal peptide" evidence="3">
    <location>
        <begin position="1"/>
        <end position="23"/>
    </location>
</feature>
<accession>A0ABV1P1Z6</accession>
<dbReference type="Gene3D" id="2.60.120.200">
    <property type="match status" value="1"/>
</dbReference>
<dbReference type="PROSITE" id="PS51762">
    <property type="entry name" value="GH16_2"/>
    <property type="match status" value="1"/>
</dbReference>
<dbReference type="PANTHER" id="PTHR10963:SF55">
    <property type="entry name" value="GLYCOSIDE HYDROLASE FAMILY 16 PROTEIN"/>
    <property type="match status" value="1"/>
</dbReference>
<dbReference type="SUPFAM" id="SSF49899">
    <property type="entry name" value="Concanavalin A-like lectins/glucanases"/>
    <property type="match status" value="1"/>
</dbReference>
<evidence type="ECO:0000259" key="4">
    <source>
        <dbReference type="PROSITE" id="PS51762"/>
    </source>
</evidence>
<dbReference type="Proteomes" id="UP001482520">
    <property type="component" value="Unassembled WGS sequence"/>
</dbReference>
<feature type="region of interest" description="Disordered" evidence="2">
    <location>
        <begin position="26"/>
        <end position="104"/>
    </location>
</feature>
<keyword evidence="6" id="KW-1185">Reference proteome</keyword>
<comment type="caution">
    <text evidence="5">The sequence shown here is derived from an EMBL/GenBank/DDBJ whole genome shotgun (WGS) entry which is preliminary data.</text>
</comment>
<dbReference type="Pfam" id="PF00722">
    <property type="entry name" value="Glyco_hydro_16"/>
    <property type="match status" value="1"/>
</dbReference>
<sequence>MRRDPLRAPRSLVALGLVALVLAGCSGPPDVPDPVVPVDPADSSGPAAASPASPVSPVSPGEEGAVGAPGLVWSDEFDGEAGAPPDPAVWQPDAFGHGGGNNELQCYTDDPANASLDGQGHLVVSALSAPGHTCADGTVRDYTSARLTTESSLSWQYGRLEVRAQVPAGVGTWPAFWAMGTDRVEVGWPRSGEIDVMEHVGRSPTLVTGSIHGPTETGTRWQVTREHDAGAPLSDGFHTYAVDWGPDGLEWELDGRPWGGVSRAEAEQLGLWAFDKPFYLLLNLAIGGDLGGPVPPETPFPQYLVVDHVRVYQ</sequence>
<dbReference type="InterPro" id="IPR050546">
    <property type="entry name" value="Glycosyl_Hydrlase_16"/>
</dbReference>
<dbReference type="EMBL" id="JBEGDP010000022">
    <property type="protein sequence ID" value="MEQ7848788.1"/>
    <property type="molecule type" value="Genomic_DNA"/>
</dbReference>
<evidence type="ECO:0000256" key="1">
    <source>
        <dbReference type="ARBA" id="ARBA00006865"/>
    </source>
</evidence>
<dbReference type="InterPro" id="IPR013320">
    <property type="entry name" value="ConA-like_dom_sf"/>
</dbReference>
<dbReference type="CDD" id="cd08023">
    <property type="entry name" value="GH16_laminarinase_like"/>
    <property type="match status" value="1"/>
</dbReference>
<dbReference type="PANTHER" id="PTHR10963">
    <property type="entry name" value="GLYCOSYL HYDROLASE-RELATED"/>
    <property type="match status" value="1"/>
</dbReference>
<evidence type="ECO:0000256" key="2">
    <source>
        <dbReference type="SAM" id="MobiDB-lite"/>
    </source>
</evidence>
<feature type="compositionally biased region" description="Low complexity" evidence="2">
    <location>
        <begin position="38"/>
        <end position="61"/>
    </location>
</feature>
<organism evidence="5 6">
    <name type="scientific">Nocardioides kribbensis</name>
    <dbReference type="NCBI Taxonomy" id="305517"/>
    <lineage>
        <taxon>Bacteria</taxon>
        <taxon>Bacillati</taxon>
        <taxon>Actinomycetota</taxon>
        <taxon>Actinomycetes</taxon>
        <taxon>Propionibacteriales</taxon>
        <taxon>Nocardioidaceae</taxon>
        <taxon>Nocardioides</taxon>
    </lineage>
</organism>
<feature type="domain" description="GH16" evidence="4">
    <location>
        <begin position="48"/>
        <end position="313"/>
    </location>
</feature>
<keyword evidence="5" id="KW-0378">Hydrolase</keyword>
<proteinExistence type="inferred from homology"/>
<evidence type="ECO:0000256" key="3">
    <source>
        <dbReference type="SAM" id="SignalP"/>
    </source>
</evidence>
<protein>
    <submittedName>
        <fullName evidence="5">Glycoside hydrolase family 16 protein</fullName>
    </submittedName>
</protein>
<dbReference type="PROSITE" id="PS51257">
    <property type="entry name" value="PROKAR_LIPOPROTEIN"/>
    <property type="match status" value="1"/>
</dbReference>
<reference evidence="5 6" key="1">
    <citation type="submission" date="2024-02" db="EMBL/GenBank/DDBJ databases">
        <title>Full genome sequence of Nocardioides kribbensis.</title>
        <authorList>
            <person name="Poletto B.L."/>
            <person name="Silva G."/>
            <person name="Galante D."/>
            <person name="Campos K.R."/>
            <person name="Santos M.B.N."/>
            <person name="Sacchi C.T."/>
        </authorList>
    </citation>
    <scope>NUCLEOTIDE SEQUENCE [LARGE SCALE GENOMIC DNA]</scope>
    <source>
        <strain evidence="5 6">O4R</strain>
    </source>
</reference>
<dbReference type="InterPro" id="IPR000757">
    <property type="entry name" value="Beta-glucanase-like"/>
</dbReference>
<gene>
    <name evidence="5" type="ORF">V6R90_16010</name>
</gene>
<evidence type="ECO:0000313" key="6">
    <source>
        <dbReference type="Proteomes" id="UP001482520"/>
    </source>
</evidence>
<dbReference type="RefSeq" id="WP_349805247.1">
    <property type="nucleotide sequence ID" value="NZ_JBEGDP010000022.1"/>
</dbReference>
<name>A0ABV1P1Z6_9ACTN</name>
<evidence type="ECO:0000313" key="5">
    <source>
        <dbReference type="EMBL" id="MEQ7848788.1"/>
    </source>
</evidence>
<feature type="chain" id="PRO_5046160708" evidence="3">
    <location>
        <begin position="24"/>
        <end position="313"/>
    </location>
</feature>
<keyword evidence="3" id="KW-0732">Signal</keyword>
<comment type="similarity">
    <text evidence="1">Belongs to the glycosyl hydrolase 16 family.</text>
</comment>
<dbReference type="GO" id="GO:0016787">
    <property type="term" value="F:hydrolase activity"/>
    <property type="evidence" value="ECO:0007669"/>
    <property type="project" value="UniProtKB-KW"/>
</dbReference>